<proteinExistence type="predicted"/>
<keyword evidence="1" id="KW-0614">Plasmid</keyword>
<name>A0A2P1BQ18_KLEPN</name>
<protein>
    <submittedName>
        <fullName evidence="1">Uncharacterized protein</fullName>
    </submittedName>
</protein>
<dbReference type="AlphaFoldDB" id="A0A2P1BQ18"/>
<sequence length="80" mass="8795">MCCPSRIPVIPCIRRRKPVEALQPLIESFSARARLFSTRLPEAVRPASLHTVPDAAISASKCWRSTTGPEPNDWPPCTGP</sequence>
<accession>A0A2P1BQ18</accession>
<geneLocation type="plasmid" evidence="1">
    <name>pUJ-84KPC</name>
</geneLocation>
<organism evidence="1">
    <name type="scientific">Klebsiella pneumoniae</name>
    <dbReference type="NCBI Taxonomy" id="573"/>
    <lineage>
        <taxon>Bacteria</taxon>
        <taxon>Pseudomonadati</taxon>
        <taxon>Pseudomonadota</taxon>
        <taxon>Gammaproteobacteria</taxon>
        <taxon>Enterobacterales</taxon>
        <taxon>Enterobacteriaceae</taxon>
        <taxon>Klebsiella/Raoultella group</taxon>
        <taxon>Klebsiella</taxon>
        <taxon>Klebsiella pneumoniae complex</taxon>
    </lineage>
</organism>
<reference evidence="1" key="1">
    <citation type="submission" date="2017-12" db="EMBL/GenBank/DDBJ databases">
        <title>Insights into the successfully spreading KPC-encoding IncII plasmids.</title>
        <authorList>
            <person name="Brandt C."/>
            <person name="Pletz M.W."/>
            <person name="Makarewicz O."/>
        </authorList>
    </citation>
    <scope>NUCLEOTIDE SEQUENCE</scope>
    <source>
        <strain evidence="1">St015788/2</strain>
        <plasmid evidence="1">pUJ-84KPC</plasmid>
    </source>
</reference>
<evidence type="ECO:0000313" key="1">
    <source>
        <dbReference type="EMBL" id="AVI43835.1"/>
    </source>
</evidence>
<dbReference type="EMBL" id="MG700550">
    <property type="protein sequence ID" value="AVI43835.1"/>
    <property type="molecule type" value="Genomic_DNA"/>
</dbReference>